<dbReference type="EMBL" id="JBHTBQ010000046">
    <property type="protein sequence ID" value="MFC7422145.1"/>
    <property type="molecule type" value="Genomic_DNA"/>
</dbReference>
<evidence type="ECO:0000256" key="2">
    <source>
        <dbReference type="ARBA" id="ARBA00023015"/>
    </source>
</evidence>
<dbReference type="PANTHER" id="PTHR30537:SF5">
    <property type="entry name" value="HTH-TYPE TRANSCRIPTIONAL ACTIVATOR TTDR-RELATED"/>
    <property type="match status" value="1"/>
</dbReference>
<name>A0ABW2R6L3_9NEIS</name>
<evidence type="ECO:0000256" key="3">
    <source>
        <dbReference type="ARBA" id="ARBA00023125"/>
    </source>
</evidence>
<dbReference type="CDD" id="cd08422">
    <property type="entry name" value="PBP2_CrgA_like"/>
    <property type="match status" value="1"/>
</dbReference>
<dbReference type="PANTHER" id="PTHR30537">
    <property type="entry name" value="HTH-TYPE TRANSCRIPTIONAL REGULATOR"/>
    <property type="match status" value="1"/>
</dbReference>
<dbReference type="Pfam" id="PF03466">
    <property type="entry name" value="LysR_substrate"/>
    <property type="match status" value="1"/>
</dbReference>
<feature type="domain" description="HTH lysR-type" evidence="5">
    <location>
        <begin position="180"/>
        <end position="237"/>
    </location>
</feature>
<dbReference type="Pfam" id="PF00126">
    <property type="entry name" value="HTH_1"/>
    <property type="match status" value="1"/>
</dbReference>
<dbReference type="InterPro" id="IPR036390">
    <property type="entry name" value="WH_DNA-bd_sf"/>
</dbReference>
<dbReference type="SUPFAM" id="SSF46785">
    <property type="entry name" value="Winged helix' DNA-binding domain"/>
    <property type="match status" value="1"/>
</dbReference>
<gene>
    <name evidence="6" type="ORF">ACFQNF_20000</name>
</gene>
<keyword evidence="7" id="KW-1185">Reference proteome</keyword>
<dbReference type="InterPro" id="IPR058163">
    <property type="entry name" value="LysR-type_TF_proteobact-type"/>
</dbReference>
<evidence type="ECO:0000256" key="1">
    <source>
        <dbReference type="ARBA" id="ARBA00009437"/>
    </source>
</evidence>
<evidence type="ECO:0000259" key="5">
    <source>
        <dbReference type="PROSITE" id="PS50931"/>
    </source>
</evidence>
<dbReference type="SUPFAM" id="SSF53850">
    <property type="entry name" value="Periplasmic binding protein-like II"/>
    <property type="match status" value="1"/>
</dbReference>
<organism evidence="6 7">
    <name type="scientific">Iodobacter arcticus</name>
    <dbReference type="NCBI Taxonomy" id="590593"/>
    <lineage>
        <taxon>Bacteria</taxon>
        <taxon>Pseudomonadati</taxon>
        <taxon>Pseudomonadota</taxon>
        <taxon>Betaproteobacteria</taxon>
        <taxon>Neisseriales</taxon>
        <taxon>Chitinibacteraceae</taxon>
        <taxon>Iodobacter</taxon>
    </lineage>
</organism>
<evidence type="ECO:0000313" key="7">
    <source>
        <dbReference type="Proteomes" id="UP001596473"/>
    </source>
</evidence>
<keyword evidence="2" id="KW-0805">Transcription regulation</keyword>
<evidence type="ECO:0000313" key="6">
    <source>
        <dbReference type="EMBL" id="MFC7422145.1"/>
    </source>
</evidence>
<dbReference type="Proteomes" id="UP001596473">
    <property type="component" value="Unassembled WGS sequence"/>
</dbReference>
<proteinExistence type="inferred from homology"/>
<dbReference type="Gene3D" id="1.10.10.10">
    <property type="entry name" value="Winged helix-like DNA-binding domain superfamily/Winged helix DNA-binding domain"/>
    <property type="match status" value="1"/>
</dbReference>
<protein>
    <submittedName>
        <fullName evidence="6">LysR family transcriptional regulator</fullName>
    </submittedName>
</protein>
<reference evidence="7" key="1">
    <citation type="journal article" date="2019" name="Int. J. Syst. Evol. Microbiol.">
        <title>The Global Catalogue of Microorganisms (GCM) 10K type strain sequencing project: providing services to taxonomists for standard genome sequencing and annotation.</title>
        <authorList>
            <consortium name="The Broad Institute Genomics Platform"/>
            <consortium name="The Broad Institute Genome Sequencing Center for Infectious Disease"/>
            <person name="Wu L."/>
            <person name="Ma J."/>
        </authorList>
    </citation>
    <scope>NUCLEOTIDE SEQUENCE [LARGE SCALE GENOMIC DNA]</scope>
    <source>
        <strain evidence="7">CCUG 62945</strain>
    </source>
</reference>
<keyword evidence="4" id="KW-0804">Transcription</keyword>
<dbReference type="InterPro" id="IPR036388">
    <property type="entry name" value="WH-like_DNA-bd_sf"/>
</dbReference>
<dbReference type="InterPro" id="IPR005119">
    <property type="entry name" value="LysR_subst-bd"/>
</dbReference>
<evidence type="ECO:0000256" key="4">
    <source>
        <dbReference type="ARBA" id="ARBA00023163"/>
    </source>
</evidence>
<accession>A0ABW2R6L3</accession>
<sequence length="479" mass="53100">MKDDLVKAAKNVYGRDEMRIFVTEADAIKATKATGTTFYQNAAGNFVERFDVPAKMEVLARGLVDNAQYEGGKKYAALTKDNFDQLMKVLVEQAGLDAVSNNFGGAAELGAFVGVGSLVGKVSGKEVSTIAPKGTGVLVETKRMARFTMAEVVSKCEKLGSLTIKRHRQITRLGEKTSMDQLAAMRTFRHVVQAGGFSAAADVLDVSHTVVSRQIRQLEALLGTQLLNRTTRRIALTEVGRIYYEHCVQILDQMEDAMLAVNQHQTHPAGLLRINAPMVFGTLELGRWLPRFMQMYPDLKVDLVCNDRFVDLITEEFDVGLRITRSLPDSTLIAKKLTVSEMVLVASPDYLSKHGVPQVPADLVYHNYLAYSLALQTTELSFEDAHGNIHTVNVSGNLQANTGIVVCDAAREGMGITASASFVVCQDLQHGRLVKVLPEYRLQARDLYVLYPQNRHISPKVRAFVDFITEYYAQVRWLH</sequence>
<dbReference type="Gene3D" id="3.40.190.290">
    <property type="match status" value="1"/>
</dbReference>
<dbReference type="InterPro" id="IPR000847">
    <property type="entry name" value="LysR_HTH_N"/>
</dbReference>
<comment type="similarity">
    <text evidence="1">Belongs to the LysR transcriptional regulatory family.</text>
</comment>
<comment type="caution">
    <text evidence="6">The sequence shown here is derived from an EMBL/GenBank/DDBJ whole genome shotgun (WGS) entry which is preliminary data.</text>
</comment>
<keyword evidence="3" id="KW-0238">DNA-binding</keyword>
<dbReference type="PROSITE" id="PS50931">
    <property type="entry name" value="HTH_LYSR"/>
    <property type="match status" value="1"/>
</dbReference>
<dbReference type="RefSeq" id="WP_380190031.1">
    <property type="nucleotide sequence ID" value="NZ_JBHTBQ010000046.1"/>
</dbReference>